<organism evidence="1 2">
    <name type="scientific">Iningainema tapete BLCC-T55</name>
    <dbReference type="NCBI Taxonomy" id="2748662"/>
    <lineage>
        <taxon>Bacteria</taxon>
        <taxon>Bacillati</taxon>
        <taxon>Cyanobacteriota</taxon>
        <taxon>Cyanophyceae</taxon>
        <taxon>Nostocales</taxon>
        <taxon>Scytonemataceae</taxon>
        <taxon>Iningainema tapete</taxon>
    </lineage>
</organism>
<accession>A0A8J6XEC1</accession>
<dbReference type="EMBL" id="JACXAE010000009">
    <property type="protein sequence ID" value="MBD2770786.1"/>
    <property type="molecule type" value="Genomic_DNA"/>
</dbReference>
<evidence type="ECO:0000313" key="2">
    <source>
        <dbReference type="Proteomes" id="UP000629098"/>
    </source>
</evidence>
<dbReference type="RefSeq" id="WP_190825078.1">
    <property type="nucleotide sequence ID" value="NZ_CAWPPI010000009.1"/>
</dbReference>
<protein>
    <submittedName>
        <fullName evidence="1">Uncharacterized protein</fullName>
    </submittedName>
</protein>
<dbReference type="InterPro" id="IPR022148">
    <property type="entry name" value="CopG_antitoxin"/>
</dbReference>
<gene>
    <name evidence="1" type="ORF">ICL16_01260</name>
</gene>
<keyword evidence="2" id="KW-1185">Reference proteome</keyword>
<name>A0A8J6XEC1_9CYAN</name>
<reference evidence="1" key="1">
    <citation type="submission" date="2020-09" db="EMBL/GenBank/DDBJ databases">
        <title>Iningainema tapete sp. nov. (Scytonemataceae, Cyanobacteria) from greenhouses in central Florida (USA) produces two types of nodularin with biosynthetic potential for microcystin-LR and anabaenopeptins.</title>
        <authorList>
            <person name="Berthold D.E."/>
            <person name="Lefler F.W."/>
            <person name="Huang I.-S."/>
            <person name="Abdulla H."/>
            <person name="Zimba P.V."/>
            <person name="Laughinghouse H.D. IV."/>
        </authorList>
    </citation>
    <scope>NUCLEOTIDE SEQUENCE</scope>
    <source>
        <strain evidence="1">BLCCT55</strain>
    </source>
</reference>
<sequence>MNIQKIPQTDSIQELAQFWDTHDLTDFEDQLVEVTEPIFERETLVQFRLQPTEVEAVKEVARSRGIDYVDLIREWVLEKVQTA</sequence>
<evidence type="ECO:0000313" key="1">
    <source>
        <dbReference type="EMBL" id="MBD2770786.1"/>
    </source>
</evidence>
<dbReference type="AlphaFoldDB" id="A0A8J6XEC1"/>
<comment type="caution">
    <text evidence="1">The sequence shown here is derived from an EMBL/GenBank/DDBJ whole genome shotgun (WGS) entry which is preliminary data.</text>
</comment>
<dbReference type="Pfam" id="PF12441">
    <property type="entry name" value="CopG_antitoxin"/>
    <property type="match status" value="1"/>
</dbReference>
<dbReference type="Proteomes" id="UP000629098">
    <property type="component" value="Unassembled WGS sequence"/>
</dbReference>
<proteinExistence type="predicted"/>